<comment type="caution">
    <text evidence="2">The sequence shown here is derived from an EMBL/GenBank/DDBJ whole genome shotgun (WGS) entry which is preliminary data.</text>
</comment>
<dbReference type="InterPro" id="IPR006004">
    <property type="entry name" value="SudA-like"/>
</dbReference>
<organism evidence="2">
    <name type="scientific">termite gut metagenome</name>
    <dbReference type="NCBI Taxonomy" id="433724"/>
    <lineage>
        <taxon>unclassified sequences</taxon>
        <taxon>metagenomes</taxon>
        <taxon>organismal metagenomes</taxon>
    </lineage>
</organism>
<dbReference type="InterPro" id="IPR017938">
    <property type="entry name" value="Riboflavin_synthase-like_b-brl"/>
</dbReference>
<dbReference type="Pfam" id="PF07992">
    <property type="entry name" value="Pyr_redox_2"/>
    <property type="match status" value="1"/>
</dbReference>
<dbReference type="InterPro" id="IPR023753">
    <property type="entry name" value="FAD/NAD-binding_dom"/>
</dbReference>
<reference evidence="2" key="1">
    <citation type="submission" date="2019-03" db="EMBL/GenBank/DDBJ databases">
        <title>Single cell metagenomics reveals metabolic interactions within the superorganism composed of flagellate Streblomastix strix and complex community of Bacteroidetes bacteria on its surface.</title>
        <authorList>
            <person name="Treitli S.C."/>
            <person name="Kolisko M."/>
            <person name="Husnik F."/>
            <person name="Keeling P."/>
            <person name="Hampl V."/>
        </authorList>
    </citation>
    <scope>NUCLEOTIDE SEQUENCE</scope>
    <source>
        <strain evidence="2">STM</strain>
    </source>
</reference>
<feature type="domain" description="FAD-binding FR-type" evidence="1">
    <location>
        <begin position="16"/>
        <end position="114"/>
    </location>
</feature>
<dbReference type="Pfam" id="PF14691">
    <property type="entry name" value="Fer4_20"/>
    <property type="match status" value="1"/>
</dbReference>
<dbReference type="NCBIfam" id="NF004862">
    <property type="entry name" value="PRK06222.1"/>
    <property type="match status" value="1"/>
</dbReference>
<dbReference type="NCBIfam" id="TIGR01316">
    <property type="entry name" value="gltA"/>
    <property type="match status" value="1"/>
</dbReference>
<dbReference type="EC" id="1.4.1.13" evidence="2"/>
<dbReference type="Gene3D" id="3.40.50.80">
    <property type="entry name" value="Nucleotide-binding domain of ferredoxin-NADP reductase (FNR) module"/>
    <property type="match status" value="1"/>
</dbReference>
<dbReference type="SUPFAM" id="SSF51971">
    <property type="entry name" value="Nucleotide-binding domain"/>
    <property type="match status" value="1"/>
</dbReference>
<evidence type="ECO:0000259" key="1">
    <source>
        <dbReference type="PROSITE" id="PS51384"/>
    </source>
</evidence>
<protein>
    <submittedName>
        <fullName evidence="2">Glutamate synthase [NADPH] small chain</fullName>
        <ecNumber evidence="2">1.4.1.13</ecNumber>
    </submittedName>
</protein>
<dbReference type="Gene3D" id="1.10.1060.10">
    <property type="entry name" value="Alpha-helical ferredoxin"/>
    <property type="match status" value="1"/>
</dbReference>
<name>A0A5J4R9S3_9ZZZZ</name>
<dbReference type="InterPro" id="IPR039261">
    <property type="entry name" value="FNR_nucleotide-bd"/>
</dbReference>
<dbReference type="InterPro" id="IPR017927">
    <property type="entry name" value="FAD-bd_FR_type"/>
</dbReference>
<dbReference type="Gene3D" id="3.40.50.720">
    <property type="entry name" value="NAD(P)-binding Rossmann-like Domain"/>
    <property type="match status" value="1"/>
</dbReference>
<dbReference type="EMBL" id="SNRY01001550">
    <property type="protein sequence ID" value="KAA6330094.1"/>
    <property type="molecule type" value="Genomic_DNA"/>
</dbReference>
<dbReference type="PRINTS" id="PR00419">
    <property type="entry name" value="ADXRDTASE"/>
</dbReference>
<dbReference type="Gene3D" id="3.50.50.60">
    <property type="entry name" value="FAD/NAD(P)-binding domain"/>
    <property type="match status" value="2"/>
</dbReference>
<keyword evidence="2" id="KW-0560">Oxidoreductase</keyword>
<dbReference type="CDD" id="cd06219">
    <property type="entry name" value="DHOD_e_trans_like1"/>
    <property type="match status" value="1"/>
</dbReference>
<sequence length="781" mass="85063">MLTFACRFQNYKHLTNSNLMNKIVNKERFSEKVFKLEIEAPLIAKSRKAGHFVIVRIGEKGERMPLTIAGADIQKGTITLVIQEVGLTSARLNKLEVGDYITDVVGPLGQATHIENFGTVVCAGGGVGIAPMFPIVQALKAAGNRVITVLAGRTKDLIILEKEIRDSSDEVIIMTDDGSYGRKGLVTEGVEEVLKREKVTKCFAIGPGIMMKFVCLLTKKYEVPTDVSLNTIMVDGTGMCGACRITVGGKPRFVCVDGPEFDGHQVDFDEMLKRMGAFKSVEQKEVNKLSVGKTPQAADENGRNAPWRELLRKSIKAKERMDIARVRMNELDAEYRSHSRKEEVNQGLTKEQALTESKRCLDCAVPGCMEGCPVNIDIPRFIKNIERGEFLEAAKTLKETSALPAVCGRVCPQEKQCEAKCLHLKAGKRAVAIGYLERFAADYERESGQMFIPSIKEKNGRKVAVIGSGPAGLSFAGDMAKQGYDVTVFEALHEIGGVLKYGIPEFRLPNKIVDVEIDNLAQTGVTFIKDCIVGKTISVDDLKKEGFEGIFVASGAGLPNFMNIPGENSINIMSSNEYLTRVNLMDAASEESDTPVVFGKNVAVIGGGNTAMDSVRTAKRLGAERAIIIYRRSEEEMPARIEEVKHAKEEGIEFLTLHNPIEYFADEQGKVKQVVLQKMELGEPDASGRRSPVPIPGATITIDVDLAIVSVGVSPNPIVPHSIKGLETGRKGTIHVDENMQSSIPMIYAGGDIVRGGATVILAMGDGRKAAAAMNEKLRNS</sequence>
<dbReference type="PANTHER" id="PTHR42783">
    <property type="entry name" value="GLUTAMATE SYNTHASE [NADPH] SMALL CHAIN"/>
    <property type="match status" value="1"/>
</dbReference>
<accession>A0A5J4R9S3</accession>
<gene>
    <name evidence="2" type="ORF">EZS27_021162</name>
</gene>
<dbReference type="Pfam" id="PF00175">
    <property type="entry name" value="NAD_binding_1"/>
    <property type="match status" value="1"/>
</dbReference>
<dbReference type="GO" id="GO:0051536">
    <property type="term" value="F:iron-sulfur cluster binding"/>
    <property type="evidence" value="ECO:0007669"/>
    <property type="project" value="InterPro"/>
</dbReference>
<dbReference type="NCBIfam" id="NF009414">
    <property type="entry name" value="PRK12778.1"/>
    <property type="match status" value="1"/>
</dbReference>
<dbReference type="InterPro" id="IPR009051">
    <property type="entry name" value="Helical_ferredxn"/>
</dbReference>
<dbReference type="InterPro" id="IPR019480">
    <property type="entry name" value="Dihydroorotate_DH_Fe-S-bd"/>
</dbReference>
<dbReference type="PROSITE" id="PS51384">
    <property type="entry name" value="FAD_FR"/>
    <property type="match status" value="1"/>
</dbReference>
<dbReference type="InterPro" id="IPR036188">
    <property type="entry name" value="FAD/NAD-bd_sf"/>
</dbReference>
<dbReference type="SUPFAM" id="SSF46548">
    <property type="entry name" value="alpha-helical ferredoxin"/>
    <property type="match status" value="1"/>
</dbReference>
<dbReference type="AlphaFoldDB" id="A0A5J4R9S3"/>
<evidence type="ECO:0000313" key="2">
    <source>
        <dbReference type="EMBL" id="KAA6330094.1"/>
    </source>
</evidence>
<dbReference type="SUPFAM" id="SSF52343">
    <property type="entry name" value="Ferredoxin reductase-like, C-terminal NADP-linked domain"/>
    <property type="match status" value="1"/>
</dbReference>
<dbReference type="InterPro" id="IPR001433">
    <property type="entry name" value="OxRdtase_FAD/NAD-bd"/>
</dbReference>
<proteinExistence type="predicted"/>
<dbReference type="SUPFAM" id="SSF63380">
    <property type="entry name" value="Riboflavin synthase domain-like"/>
    <property type="match status" value="1"/>
</dbReference>
<dbReference type="Pfam" id="PF10418">
    <property type="entry name" value="DHODB_Fe-S_bind"/>
    <property type="match status" value="1"/>
</dbReference>
<dbReference type="PANTHER" id="PTHR42783:SF3">
    <property type="entry name" value="GLUTAMATE SYNTHASE [NADPH] SMALL CHAIN-RELATED"/>
    <property type="match status" value="1"/>
</dbReference>
<dbReference type="Gene3D" id="2.40.30.10">
    <property type="entry name" value="Translation factors"/>
    <property type="match status" value="1"/>
</dbReference>
<dbReference type="GO" id="GO:0004355">
    <property type="term" value="F:glutamate synthase (NADPH) activity"/>
    <property type="evidence" value="ECO:0007669"/>
    <property type="project" value="UniProtKB-EC"/>
</dbReference>
<dbReference type="InterPro" id="IPR028261">
    <property type="entry name" value="DPD_II"/>
</dbReference>